<dbReference type="InterPro" id="IPR023214">
    <property type="entry name" value="HAD_sf"/>
</dbReference>
<gene>
    <name evidence="2" type="ORF">N7476_003559</name>
</gene>
<evidence type="ECO:0000313" key="2">
    <source>
        <dbReference type="EMBL" id="KAJ5324959.1"/>
    </source>
</evidence>
<dbReference type="Proteomes" id="UP001147746">
    <property type="component" value="Unassembled WGS sequence"/>
</dbReference>
<dbReference type="Gene3D" id="1.10.150.750">
    <property type="match status" value="1"/>
</dbReference>
<dbReference type="InterPro" id="IPR036412">
    <property type="entry name" value="HAD-like_sf"/>
</dbReference>
<dbReference type="EMBL" id="JAPZBO010000002">
    <property type="protein sequence ID" value="KAJ5324959.1"/>
    <property type="molecule type" value="Genomic_DNA"/>
</dbReference>
<dbReference type="OrthoDB" id="444127at2759"/>
<dbReference type="PANTHER" id="PTHR43316">
    <property type="entry name" value="HYDROLASE, HALOACID DELAHOGENASE-RELATED"/>
    <property type="match status" value="1"/>
</dbReference>
<dbReference type="Gene3D" id="3.40.50.1000">
    <property type="entry name" value="HAD superfamily/HAD-like"/>
    <property type="match status" value="1"/>
</dbReference>
<dbReference type="InterPro" id="IPR041492">
    <property type="entry name" value="HAD_2"/>
</dbReference>
<dbReference type="SFLD" id="SFLDG01129">
    <property type="entry name" value="C1.5:_HAD__Beta-PGM__Phosphata"/>
    <property type="match status" value="1"/>
</dbReference>
<organism evidence="2 3">
    <name type="scientific">Penicillium atrosanguineum</name>
    <dbReference type="NCBI Taxonomy" id="1132637"/>
    <lineage>
        <taxon>Eukaryota</taxon>
        <taxon>Fungi</taxon>
        <taxon>Dikarya</taxon>
        <taxon>Ascomycota</taxon>
        <taxon>Pezizomycotina</taxon>
        <taxon>Eurotiomycetes</taxon>
        <taxon>Eurotiomycetidae</taxon>
        <taxon>Eurotiales</taxon>
        <taxon>Aspergillaceae</taxon>
        <taxon>Penicillium</taxon>
    </lineage>
</organism>
<keyword evidence="3" id="KW-1185">Reference proteome</keyword>
<reference evidence="2" key="1">
    <citation type="submission" date="2022-12" db="EMBL/GenBank/DDBJ databases">
        <authorList>
            <person name="Petersen C."/>
        </authorList>
    </citation>
    <scope>NUCLEOTIDE SEQUENCE</scope>
    <source>
        <strain evidence="2">IBT 21472</strain>
    </source>
</reference>
<evidence type="ECO:0000256" key="1">
    <source>
        <dbReference type="ARBA" id="ARBA00022801"/>
    </source>
</evidence>
<accession>A0A9W9LDI4</accession>
<dbReference type="SUPFAM" id="SSF56784">
    <property type="entry name" value="HAD-like"/>
    <property type="match status" value="1"/>
</dbReference>
<dbReference type="InterPro" id="IPR051540">
    <property type="entry name" value="S-2-haloacid_dehalogenase"/>
</dbReference>
<evidence type="ECO:0000313" key="3">
    <source>
        <dbReference type="Proteomes" id="UP001147746"/>
    </source>
</evidence>
<proteinExistence type="predicted"/>
<dbReference type="AlphaFoldDB" id="A0A9W9LDI4"/>
<dbReference type="SFLD" id="SFLDS00003">
    <property type="entry name" value="Haloacid_Dehalogenase"/>
    <property type="match status" value="1"/>
</dbReference>
<dbReference type="PANTHER" id="PTHR43316:SF9">
    <property type="entry name" value="ACID DEHALOGENASE, PUTATIVE (AFU_ORTHOLOGUE AFUA_6G14460)-RELATED"/>
    <property type="match status" value="1"/>
</dbReference>
<comment type="caution">
    <text evidence="2">The sequence shown here is derived from an EMBL/GenBank/DDBJ whole genome shotgun (WGS) entry which is preliminary data.</text>
</comment>
<keyword evidence="1" id="KW-0378">Hydrolase</keyword>
<name>A0A9W9LDI4_9EURO</name>
<reference evidence="2" key="2">
    <citation type="journal article" date="2023" name="IMA Fungus">
        <title>Comparative genomic study of the Penicillium genus elucidates a diverse pangenome and 15 lateral gene transfer events.</title>
        <authorList>
            <person name="Petersen C."/>
            <person name="Sorensen T."/>
            <person name="Nielsen M.R."/>
            <person name="Sondergaard T.E."/>
            <person name="Sorensen J.L."/>
            <person name="Fitzpatrick D.A."/>
            <person name="Frisvad J.C."/>
            <person name="Nielsen K.L."/>
        </authorList>
    </citation>
    <scope>NUCLEOTIDE SEQUENCE</scope>
    <source>
        <strain evidence="2">IBT 21472</strain>
    </source>
</reference>
<protein>
    <submittedName>
        <fullName evidence="2">Uncharacterized protein</fullName>
    </submittedName>
</protein>
<dbReference type="GO" id="GO:0016787">
    <property type="term" value="F:hydrolase activity"/>
    <property type="evidence" value="ECO:0007669"/>
    <property type="project" value="UniProtKB-KW"/>
</dbReference>
<dbReference type="Pfam" id="PF13419">
    <property type="entry name" value="HAD_2"/>
    <property type="match status" value="1"/>
</dbReference>
<sequence length="238" mass="26953">MSQLSAYRLLSFDVYGTLVDWEEGICAALQVTLDHYGVQFPRDRLLHLFHELELEHETKSPGMLYSELLTAVHPDLIEQLGLPLPTPEENKRFGESVARWPVFPDTLDALKRLSKHYKLVVVSNVDQISFSKTNAGSLQGFPFDLVLTAQEIGSYKPDLRNFQYLLKAVKERLGVESNQVLHTAQSQFHDHQPAQKVGIKSVWIARSRAIMGNVDEPMYDWRFDTLGRMADAVDAGGI</sequence>